<dbReference type="GO" id="GO:0016020">
    <property type="term" value="C:membrane"/>
    <property type="evidence" value="ECO:0007669"/>
    <property type="project" value="InterPro"/>
</dbReference>
<dbReference type="InterPro" id="IPR002126">
    <property type="entry name" value="Cadherin-like_dom"/>
</dbReference>
<comment type="caution">
    <text evidence="3">The sequence shown here is derived from an EMBL/GenBank/DDBJ whole genome shotgun (WGS) entry which is preliminary data.</text>
</comment>
<organism evidence="3 4">
    <name type="scientific">Pseudomonas aeruginosa</name>
    <dbReference type="NCBI Taxonomy" id="287"/>
    <lineage>
        <taxon>Bacteria</taxon>
        <taxon>Pseudomonadati</taxon>
        <taxon>Pseudomonadota</taxon>
        <taxon>Gammaproteobacteria</taxon>
        <taxon>Pseudomonadales</taxon>
        <taxon>Pseudomonadaceae</taxon>
        <taxon>Pseudomonas</taxon>
    </lineage>
</organism>
<accession>A0A241XRL9</accession>
<keyword evidence="1" id="KW-0732">Signal</keyword>
<dbReference type="CDD" id="cd11304">
    <property type="entry name" value="Cadherin_repeat"/>
    <property type="match status" value="2"/>
</dbReference>
<dbReference type="PROSITE" id="PS50268">
    <property type="entry name" value="CADHERIN_2"/>
    <property type="match status" value="1"/>
</dbReference>
<evidence type="ECO:0000256" key="1">
    <source>
        <dbReference type="SAM" id="SignalP"/>
    </source>
</evidence>
<dbReference type="GO" id="GO:0005509">
    <property type="term" value="F:calcium ion binding"/>
    <property type="evidence" value="ECO:0007669"/>
    <property type="project" value="InterPro"/>
</dbReference>
<dbReference type="EMBL" id="NFFZ01000004">
    <property type="protein sequence ID" value="OTI63064.1"/>
    <property type="molecule type" value="Genomic_DNA"/>
</dbReference>
<dbReference type="Pfam" id="PF17963">
    <property type="entry name" value="Big_9"/>
    <property type="match status" value="4"/>
</dbReference>
<dbReference type="Proteomes" id="UP000194857">
    <property type="component" value="Unassembled WGS sequence"/>
</dbReference>
<feature type="signal peptide" evidence="1">
    <location>
        <begin position="1"/>
        <end position="38"/>
    </location>
</feature>
<feature type="domain" description="Cadherin" evidence="2">
    <location>
        <begin position="132"/>
        <end position="227"/>
    </location>
</feature>
<feature type="chain" id="PRO_5012918714" description="Cadherin domain-containing protein" evidence="1">
    <location>
        <begin position="39"/>
        <end position="528"/>
    </location>
</feature>
<sequence>MTLKIISLGKGKRARSGWPLTGAPLFALLIFQSTASEAASCLYDRSNYVYMADCTYSETEICDGSNSHDWNAVINGSRFTIKGPQSSKPQNWGSHAFTAGGKSYYFGSSRSSAFSGNWTEYELCGEFNSAPTVANRSLTTAEDATGSIALSATDPDAGDTHTFTIITSPGAEAGTASIAGSTLLFYPKPNWNGSTSLTYRATDSKGAVSNTATVTITVTPVNDPPVAQAKTLTTDEDTSGSVVLTATDIDSPAPTIFQIVTQPNAAHGNASLSGSTLTFNPARDWNGTTTLTYRAQDSSGAWSAPAVVTIIVRPVNDPPAVAGRSITTAEDTPATLTLSASDIDSSSFTFEVVSQPGHGFASIYGGKLTYTPPEDWYGTTSLTYRAKDDAGAWSNVATIAITVTPVNDPPVALPLTLTLPEDTPGAVTLKATDIDSLQTFVFEMVTPPSAVSGSASIQGDRLLFTPAVDWNGTTSVSYRAKDLEGAWSAPTVVTVVVTPVNDQPTQAGRMVTRTTESVPVVTRGSVSN</sequence>
<proteinExistence type="predicted"/>
<gene>
    <name evidence="3" type="ORF">CAZ10_09490</name>
</gene>
<protein>
    <recommendedName>
        <fullName evidence="2">Cadherin domain-containing protein</fullName>
    </recommendedName>
</protein>
<dbReference type="Gene3D" id="2.60.40.3440">
    <property type="match status" value="3"/>
</dbReference>
<evidence type="ECO:0000259" key="2">
    <source>
        <dbReference type="PROSITE" id="PS50268"/>
    </source>
</evidence>
<dbReference type="GO" id="GO:0007156">
    <property type="term" value="P:homophilic cell adhesion via plasma membrane adhesion molecules"/>
    <property type="evidence" value="ECO:0007669"/>
    <property type="project" value="InterPro"/>
</dbReference>
<dbReference type="SUPFAM" id="SSF49313">
    <property type="entry name" value="Cadherin-like"/>
    <property type="match status" value="1"/>
</dbReference>
<evidence type="ECO:0000313" key="4">
    <source>
        <dbReference type="Proteomes" id="UP000194857"/>
    </source>
</evidence>
<reference evidence="3 4" key="1">
    <citation type="submission" date="2017-05" db="EMBL/GenBank/DDBJ databases">
        <authorList>
            <person name="Song R."/>
            <person name="Chenine A.L."/>
            <person name="Ruprecht R.M."/>
        </authorList>
    </citation>
    <scope>NUCLEOTIDE SEQUENCE [LARGE SCALE GENOMIC DNA]</scope>
    <source>
        <strain evidence="3 4">S567_C10_BS</strain>
    </source>
</reference>
<evidence type="ECO:0000313" key="3">
    <source>
        <dbReference type="EMBL" id="OTI63064.1"/>
    </source>
</evidence>
<dbReference type="AlphaFoldDB" id="A0A241XRL9"/>
<dbReference type="InterPro" id="IPR015919">
    <property type="entry name" value="Cadherin-like_sf"/>
</dbReference>
<name>A0A241XRL9_PSEAI</name>
<dbReference type="RefSeq" id="WP_083196218.1">
    <property type="nucleotide sequence ID" value="NZ_NFFZ01000004.1"/>
</dbReference>
<dbReference type="NCBIfam" id="NF012211">
    <property type="entry name" value="tand_rpt_95"/>
    <property type="match status" value="4"/>
</dbReference>